<dbReference type="GO" id="GO:0005737">
    <property type="term" value="C:cytoplasm"/>
    <property type="evidence" value="ECO:0007669"/>
    <property type="project" value="TreeGrafter"/>
</dbReference>
<evidence type="ECO:0000256" key="1">
    <source>
        <dbReference type="ARBA" id="ARBA00008270"/>
    </source>
</evidence>
<dbReference type="Pfam" id="PF02567">
    <property type="entry name" value="PhzC-PhzF"/>
    <property type="match status" value="1"/>
</dbReference>
<dbReference type="InterPro" id="IPR003719">
    <property type="entry name" value="Phenazine_PhzF-like"/>
</dbReference>
<gene>
    <name evidence="3" type="ORF">QYS48_24745</name>
</gene>
<proteinExistence type="inferred from homology"/>
<dbReference type="AlphaFoldDB" id="A0AA49JDU1"/>
<sequence length="304" mass="33801">MSETIQFQIIDVFTSEPFGGNPLAIFDDADNLSSEQMLKIAKELNLSESVFLNKPAHDGDVKMRIFTPGMELPTAGHPTIGTAFYLLKIKDIIPKNDLELILEQNIGDLKVQFQKEESEISKILMEQPLPKFEQTFKDKKLVSSLISVKEDDIEEDFPCRIVNCGNPFLIIPLKSKAAIDNMKLNNELFSEILDEIFITGVMAFSLETVNKNNLTYSRMFAPHIGVPEDPATGSAHGPLASYLHNYNMADLSTIRIGEQGYTMQRPSQIKMKIVQEAGKISKVLVGGSCVHVGSGEIIIPQINE</sequence>
<reference evidence="3" key="1">
    <citation type="submission" date="2023-08" db="EMBL/GenBank/DDBJ databases">
        <title>Comparative genomics and taxonomic characterization of three novel marine species of genus Marivirga.</title>
        <authorList>
            <person name="Muhammad N."/>
            <person name="Kim S.-G."/>
        </authorList>
    </citation>
    <scope>NUCLEOTIDE SEQUENCE [LARGE SCALE GENOMIC DNA]</scope>
    <source>
        <strain evidence="3">ABR2-2</strain>
    </source>
</reference>
<evidence type="ECO:0000313" key="3">
    <source>
        <dbReference type="EMBL" id="WKK85167.1"/>
    </source>
</evidence>
<feature type="active site" evidence="2">
    <location>
        <position position="48"/>
    </location>
</feature>
<dbReference type="GO" id="GO:0016853">
    <property type="term" value="F:isomerase activity"/>
    <property type="evidence" value="ECO:0007669"/>
    <property type="project" value="TreeGrafter"/>
</dbReference>
<dbReference type="PANTHER" id="PTHR13774:SF32">
    <property type="entry name" value="ANTISENSE-ENHANCING SEQUENCE 1"/>
    <property type="match status" value="1"/>
</dbReference>
<name>A0AA49JDU1_9BACT</name>
<dbReference type="Gene3D" id="3.10.310.10">
    <property type="entry name" value="Diaminopimelate Epimerase, Chain A, domain 1"/>
    <property type="match status" value="2"/>
</dbReference>
<dbReference type="PANTHER" id="PTHR13774">
    <property type="entry name" value="PHENAZINE BIOSYNTHESIS PROTEIN"/>
    <property type="match status" value="1"/>
</dbReference>
<organism evidence="3 4">
    <name type="scientific">Marivirga arenosa</name>
    <dbReference type="NCBI Taxonomy" id="3059076"/>
    <lineage>
        <taxon>Bacteria</taxon>
        <taxon>Pseudomonadati</taxon>
        <taxon>Bacteroidota</taxon>
        <taxon>Cytophagia</taxon>
        <taxon>Cytophagales</taxon>
        <taxon>Marivirgaceae</taxon>
        <taxon>Marivirga</taxon>
    </lineage>
</organism>
<comment type="similarity">
    <text evidence="1">Belongs to the PhzF family.</text>
</comment>
<keyword evidence="4" id="KW-1185">Reference proteome</keyword>
<dbReference type="EMBL" id="CP129970">
    <property type="protein sequence ID" value="WKK85167.1"/>
    <property type="molecule type" value="Genomic_DNA"/>
</dbReference>
<dbReference type="NCBIfam" id="TIGR00654">
    <property type="entry name" value="PhzF_family"/>
    <property type="match status" value="1"/>
</dbReference>
<dbReference type="RefSeq" id="WP_302101522.1">
    <property type="nucleotide sequence ID" value="NZ_CP129970.2"/>
</dbReference>
<evidence type="ECO:0000313" key="4">
    <source>
        <dbReference type="Proteomes" id="UP001244443"/>
    </source>
</evidence>
<evidence type="ECO:0000256" key="2">
    <source>
        <dbReference type="PIRSR" id="PIRSR016184-1"/>
    </source>
</evidence>
<dbReference type="Proteomes" id="UP001244443">
    <property type="component" value="Chromosome"/>
</dbReference>
<accession>A0AA49JDU1</accession>
<dbReference type="PIRSF" id="PIRSF016184">
    <property type="entry name" value="PhzC_PhzF"/>
    <property type="match status" value="1"/>
</dbReference>
<protein>
    <submittedName>
        <fullName evidence="3">PhzF family phenazine biosynthesis protein</fullName>
    </submittedName>
</protein>
<dbReference type="SUPFAM" id="SSF54506">
    <property type="entry name" value="Diaminopimelate epimerase-like"/>
    <property type="match status" value="1"/>
</dbReference>